<evidence type="ECO:0000256" key="1">
    <source>
        <dbReference type="ARBA" id="ARBA00022741"/>
    </source>
</evidence>
<dbReference type="SUPFAM" id="SSF50891">
    <property type="entry name" value="Cyclophilin-like"/>
    <property type="match status" value="1"/>
</dbReference>
<dbReference type="PANTHER" id="PTHR43309">
    <property type="entry name" value="5-OXOPROLINASE SUBUNIT C"/>
    <property type="match status" value="1"/>
</dbReference>
<protein>
    <submittedName>
        <fullName evidence="5">Biotin-dependent carboxyltransferase family protein</fullName>
    </submittedName>
</protein>
<dbReference type="Proteomes" id="UP001597451">
    <property type="component" value="Unassembled WGS sequence"/>
</dbReference>
<dbReference type="EMBL" id="JBHUMX010000035">
    <property type="protein sequence ID" value="MFD2629199.1"/>
    <property type="molecule type" value="Genomic_DNA"/>
</dbReference>
<evidence type="ECO:0000313" key="6">
    <source>
        <dbReference type="Proteomes" id="UP001597451"/>
    </source>
</evidence>
<evidence type="ECO:0000313" key="5">
    <source>
        <dbReference type="EMBL" id="MFD2629199.1"/>
    </source>
</evidence>
<dbReference type="Pfam" id="PF02626">
    <property type="entry name" value="CT_A_B"/>
    <property type="match status" value="1"/>
</dbReference>
<proteinExistence type="predicted"/>
<evidence type="ECO:0000256" key="2">
    <source>
        <dbReference type="ARBA" id="ARBA00022801"/>
    </source>
</evidence>
<keyword evidence="3" id="KW-0067">ATP-binding</keyword>
<reference evidence="6" key="1">
    <citation type="journal article" date="2019" name="Int. J. Syst. Evol. Microbiol.">
        <title>The Global Catalogue of Microorganisms (GCM) 10K type strain sequencing project: providing services to taxonomists for standard genome sequencing and annotation.</title>
        <authorList>
            <consortium name="The Broad Institute Genomics Platform"/>
            <consortium name="The Broad Institute Genome Sequencing Center for Infectious Disease"/>
            <person name="Wu L."/>
            <person name="Ma J."/>
        </authorList>
    </citation>
    <scope>NUCLEOTIDE SEQUENCE [LARGE SCALE GENOMIC DNA]</scope>
    <source>
        <strain evidence="6">TISTR 1858</strain>
    </source>
</reference>
<keyword evidence="2" id="KW-0378">Hydrolase</keyword>
<keyword evidence="1" id="KW-0547">Nucleotide-binding</keyword>
<dbReference type="RefSeq" id="WP_379561967.1">
    <property type="nucleotide sequence ID" value="NZ_JBHUMX010000035.1"/>
</dbReference>
<feature type="domain" description="Carboxyltransferase" evidence="4">
    <location>
        <begin position="28"/>
        <end position="302"/>
    </location>
</feature>
<dbReference type="SMART" id="SM00797">
    <property type="entry name" value="AHS2"/>
    <property type="match status" value="1"/>
</dbReference>
<accession>A0ABW5Q0N3</accession>
<dbReference type="NCBIfam" id="TIGR00724">
    <property type="entry name" value="urea_amlyse_rel"/>
    <property type="match status" value="1"/>
</dbReference>
<evidence type="ECO:0000256" key="3">
    <source>
        <dbReference type="ARBA" id="ARBA00022840"/>
    </source>
</evidence>
<dbReference type="InterPro" id="IPR029000">
    <property type="entry name" value="Cyclophilin-like_dom_sf"/>
</dbReference>
<gene>
    <name evidence="5" type="ORF">ACFSUN_10460</name>
</gene>
<dbReference type="Gene3D" id="2.40.100.10">
    <property type="entry name" value="Cyclophilin-like"/>
    <property type="match status" value="1"/>
</dbReference>
<organism evidence="5 6">
    <name type="scientific">Oceanobacillus kapialis</name>
    <dbReference type="NCBI Taxonomy" id="481353"/>
    <lineage>
        <taxon>Bacteria</taxon>
        <taxon>Bacillati</taxon>
        <taxon>Bacillota</taxon>
        <taxon>Bacilli</taxon>
        <taxon>Bacillales</taxon>
        <taxon>Bacillaceae</taxon>
        <taxon>Oceanobacillus</taxon>
    </lineage>
</organism>
<dbReference type="PANTHER" id="PTHR43309:SF5">
    <property type="entry name" value="5-OXOPROLINASE SUBUNIT C"/>
    <property type="match status" value="1"/>
</dbReference>
<dbReference type="InterPro" id="IPR003778">
    <property type="entry name" value="CT_A_B"/>
</dbReference>
<sequence length="316" mass="34499">MPQQELFHVIKPGVQTIFQDMGRYGYQQYGVPVSGAMDHYSLQVANILLGNDRTSPCLEVTLIGPKLVAKTTMTIVITGGNLSPQVNGRPIAMWKTVKIEPGDELAFGKHQSGVRAYLAVAGGFAAPTYFGSSAVDRNSGFGQPLEKDDIIKGYPNKAIAGTGLATSFIPDYSRKVSVSVIEGPHTDYFANEARDTFFTVPFKVAANSNRMGYRLEGAAIKPEKVEVWSDGIPFGAIQITSNGEPIILMADRQTTGGYPRIGTVISTDLPKVAQLIPGGELHFKQISVQKAEEKAIKAAQFFRNLEQFQQTRERRK</sequence>
<comment type="caution">
    <text evidence="5">The sequence shown here is derived from an EMBL/GenBank/DDBJ whole genome shotgun (WGS) entry which is preliminary data.</text>
</comment>
<evidence type="ECO:0000259" key="4">
    <source>
        <dbReference type="SMART" id="SM00797"/>
    </source>
</evidence>
<name>A0ABW5Q0N3_9BACI</name>
<keyword evidence="6" id="KW-1185">Reference proteome</keyword>
<dbReference type="InterPro" id="IPR052708">
    <property type="entry name" value="PxpC"/>
</dbReference>